<accession>A0A3P6QC77</accession>
<organism evidence="1 2">
    <name type="scientific">Dibothriocephalus latus</name>
    <name type="common">Fish tapeworm</name>
    <name type="synonym">Diphyllobothrium latum</name>
    <dbReference type="NCBI Taxonomy" id="60516"/>
    <lineage>
        <taxon>Eukaryota</taxon>
        <taxon>Metazoa</taxon>
        <taxon>Spiralia</taxon>
        <taxon>Lophotrochozoa</taxon>
        <taxon>Platyhelminthes</taxon>
        <taxon>Cestoda</taxon>
        <taxon>Eucestoda</taxon>
        <taxon>Diphyllobothriidea</taxon>
        <taxon>Diphyllobothriidae</taxon>
        <taxon>Dibothriocephalus</taxon>
    </lineage>
</organism>
<proteinExistence type="predicted"/>
<reference evidence="1 2" key="1">
    <citation type="submission" date="2018-11" db="EMBL/GenBank/DDBJ databases">
        <authorList>
            <consortium name="Pathogen Informatics"/>
        </authorList>
    </citation>
    <scope>NUCLEOTIDE SEQUENCE [LARGE SCALE GENOMIC DNA]</scope>
</reference>
<protein>
    <recommendedName>
        <fullName evidence="3">Reverse transcriptase domain-containing protein</fullName>
    </recommendedName>
</protein>
<dbReference type="AlphaFoldDB" id="A0A3P6QC77"/>
<sequence>MEQASNVGDTRNMYQIISQVSDKPGHCDSVRNVNSGFISDSSVKVDRWREHTKHFLNFDAKTITFSLSSTAEFQRSPACAVSCELFEVADSMQGLRNNKACGEDYISAEINKSCVEILAHRLHEMIGQAWRDEAVPDDWASGTLVPVYKKGDKTTCGNYRGISLIDVAAKIFAIVLRSRFQPVRDSRARPNQAGFRTGHGCADQIFTLSRIREFRYSYQQPTAVCFVDYRDSMRRIIELGGVPN</sequence>
<dbReference type="EMBL" id="UYRU01007954">
    <property type="protein sequence ID" value="VDK41590.1"/>
    <property type="molecule type" value="Genomic_DNA"/>
</dbReference>
<gene>
    <name evidence="1" type="ORF">DILT_LOCUS1265</name>
</gene>
<dbReference type="OrthoDB" id="6142323at2759"/>
<evidence type="ECO:0008006" key="3">
    <source>
        <dbReference type="Google" id="ProtNLM"/>
    </source>
</evidence>
<dbReference type="PANTHER" id="PTHR19446">
    <property type="entry name" value="REVERSE TRANSCRIPTASES"/>
    <property type="match status" value="1"/>
</dbReference>
<keyword evidence="2" id="KW-1185">Reference proteome</keyword>
<evidence type="ECO:0000313" key="2">
    <source>
        <dbReference type="Proteomes" id="UP000281553"/>
    </source>
</evidence>
<dbReference type="SUPFAM" id="SSF56672">
    <property type="entry name" value="DNA/RNA polymerases"/>
    <property type="match status" value="1"/>
</dbReference>
<evidence type="ECO:0000313" key="1">
    <source>
        <dbReference type="EMBL" id="VDK41590.1"/>
    </source>
</evidence>
<dbReference type="InterPro" id="IPR043502">
    <property type="entry name" value="DNA/RNA_pol_sf"/>
</dbReference>
<dbReference type="Proteomes" id="UP000281553">
    <property type="component" value="Unassembled WGS sequence"/>
</dbReference>
<name>A0A3P6QC77_DIBLA</name>